<dbReference type="Gene3D" id="1.20.1250.20">
    <property type="entry name" value="MFS general substrate transporter like domains"/>
    <property type="match status" value="1"/>
</dbReference>
<feature type="transmembrane region" description="Helical" evidence="3">
    <location>
        <begin position="336"/>
        <end position="361"/>
    </location>
</feature>
<feature type="transmembrane region" description="Helical" evidence="3">
    <location>
        <begin position="207"/>
        <end position="225"/>
    </location>
</feature>
<evidence type="ECO:0000256" key="2">
    <source>
        <dbReference type="SAM" id="MobiDB-lite"/>
    </source>
</evidence>
<dbReference type="AlphaFoldDB" id="A0A7R8ZN15"/>
<protein>
    <submittedName>
        <fullName evidence="4">Uncharacterized protein</fullName>
    </submittedName>
</protein>
<feature type="compositionally biased region" description="Basic and acidic residues" evidence="2">
    <location>
        <begin position="543"/>
        <end position="562"/>
    </location>
</feature>
<reference evidence="4" key="1">
    <citation type="submission" date="2020-11" db="EMBL/GenBank/DDBJ databases">
        <authorList>
            <person name="Tran Van P."/>
        </authorList>
    </citation>
    <scope>NUCLEOTIDE SEQUENCE</scope>
</reference>
<feature type="region of interest" description="Disordered" evidence="2">
    <location>
        <begin position="497"/>
        <end position="570"/>
    </location>
</feature>
<dbReference type="GO" id="GO:0008643">
    <property type="term" value="P:carbohydrate transport"/>
    <property type="evidence" value="ECO:0007669"/>
    <property type="project" value="InterPro"/>
</dbReference>
<dbReference type="GO" id="GO:0005886">
    <property type="term" value="C:plasma membrane"/>
    <property type="evidence" value="ECO:0007669"/>
    <property type="project" value="TreeGrafter"/>
</dbReference>
<keyword evidence="3" id="KW-1133">Transmembrane helix</keyword>
<dbReference type="OrthoDB" id="1730117at2759"/>
<proteinExistence type="inferred from homology"/>
<feature type="transmembrane region" description="Helical" evidence="3">
    <location>
        <begin position="165"/>
        <end position="186"/>
    </location>
</feature>
<feature type="transmembrane region" description="Helical" evidence="3">
    <location>
        <begin position="125"/>
        <end position="145"/>
    </location>
</feature>
<name>A0A7R8ZN15_9CRUS</name>
<dbReference type="PANTHER" id="PTHR11328:SF28">
    <property type="entry name" value="MAJOR FACILITATOR SUPERFAMILY DOMAIN-CONTAINING PROTEIN 12"/>
    <property type="match status" value="1"/>
</dbReference>
<dbReference type="SUPFAM" id="SSF103473">
    <property type="entry name" value="MFS general substrate transporter"/>
    <property type="match status" value="1"/>
</dbReference>
<evidence type="ECO:0000256" key="1">
    <source>
        <dbReference type="ARBA" id="ARBA00008335"/>
    </source>
</evidence>
<dbReference type="PANTHER" id="PTHR11328">
    <property type="entry name" value="MAJOR FACILITATOR SUPERFAMILY DOMAIN-CONTAINING PROTEIN"/>
    <property type="match status" value="1"/>
</dbReference>
<sequence>MATEMALGLEPIDIFVAMAAANAAMRLKQEETWRRRIPGEEEIEASIPLGATPTVYQAEVGAIAYGAFELIERGIPKGMALTIFSDNQACLRADGAGTLLVALSFPFIWTPCIDCSGWSDLAKTAYYAVFVVIFQIGWATVQIAHLSIIPALTTLKADRTLLNSYRYAATVVSNVVMYGVTIALITTDAGETQDTVAPTDKTAFRNASLIALGVGAIFTGIFQFTTPESKHYAENPFALPKEEKLGIEEEKYQAWGAIKSWFTTPQFYIVGIIYVATRLLSNGGQNFQGLYLQTYLGKPKYYIGIIPMIGYIGGFLSSFAMTSLNHRFGRKSIPEWLLIFHAIVFGVASSVMMVTSLSFVADLIATHMQSGGFVYGFMSFVDKLAVGTLVVLIQELAIPETVEHSTDADKAPESDRAVYRYIFTWITIIPPVFSLFMMILLRCFKIRNSVVTFEVASEDEPIAMKTVSMPHSATQAAFQSAMDIPERLELETIIAEEEEDDLNATPENTPNGGALEGENTPNGEAPEGEYQKLTNNDRRRRRSWESKKDAVKRMRRGREDKGIQNVSETF</sequence>
<keyword evidence="3" id="KW-0812">Transmembrane</keyword>
<organism evidence="4">
    <name type="scientific">Cyprideis torosa</name>
    <dbReference type="NCBI Taxonomy" id="163714"/>
    <lineage>
        <taxon>Eukaryota</taxon>
        <taxon>Metazoa</taxon>
        <taxon>Ecdysozoa</taxon>
        <taxon>Arthropoda</taxon>
        <taxon>Crustacea</taxon>
        <taxon>Oligostraca</taxon>
        <taxon>Ostracoda</taxon>
        <taxon>Podocopa</taxon>
        <taxon>Podocopida</taxon>
        <taxon>Cytherocopina</taxon>
        <taxon>Cytheroidea</taxon>
        <taxon>Cytherideidae</taxon>
        <taxon>Cyprideis</taxon>
    </lineage>
</organism>
<feature type="transmembrane region" description="Helical" evidence="3">
    <location>
        <begin position="418"/>
        <end position="441"/>
    </location>
</feature>
<feature type="transmembrane region" description="Helical" evidence="3">
    <location>
        <begin position="301"/>
        <end position="324"/>
    </location>
</feature>
<gene>
    <name evidence="4" type="ORF">CTOB1V02_LOCUS3943</name>
</gene>
<dbReference type="InterPro" id="IPR039672">
    <property type="entry name" value="MFS_2"/>
</dbReference>
<dbReference type="GO" id="GO:0015293">
    <property type="term" value="F:symporter activity"/>
    <property type="evidence" value="ECO:0007669"/>
    <property type="project" value="InterPro"/>
</dbReference>
<comment type="similarity">
    <text evidence="1">Belongs to the major facilitator superfamily.</text>
</comment>
<dbReference type="EMBL" id="OB660721">
    <property type="protein sequence ID" value="CAD7226017.1"/>
    <property type="molecule type" value="Genomic_DNA"/>
</dbReference>
<evidence type="ECO:0000256" key="3">
    <source>
        <dbReference type="SAM" id="Phobius"/>
    </source>
</evidence>
<evidence type="ECO:0000313" key="4">
    <source>
        <dbReference type="EMBL" id="CAD7226017.1"/>
    </source>
</evidence>
<accession>A0A7R8ZN15</accession>
<dbReference type="Pfam" id="PF13347">
    <property type="entry name" value="MFS_2"/>
    <property type="match status" value="1"/>
</dbReference>
<dbReference type="InterPro" id="IPR036259">
    <property type="entry name" value="MFS_trans_sf"/>
</dbReference>
<keyword evidence="3" id="KW-0472">Membrane</keyword>
<feature type="transmembrane region" description="Helical" evidence="3">
    <location>
        <begin position="373"/>
        <end position="398"/>
    </location>
</feature>
<feature type="transmembrane region" description="Helical" evidence="3">
    <location>
        <begin position="261"/>
        <end position="280"/>
    </location>
</feature>